<dbReference type="OrthoDB" id="9778516at2"/>
<evidence type="ECO:0000313" key="3">
    <source>
        <dbReference type="EMBL" id="PHN02105.1"/>
    </source>
</evidence>
<name>A0A2D0N0T7_FLAN2</name>
<dbReference type="Proteomes" id="UP000223913">
    <property type="component" value="Unassembled WGS sequence"/>
</dbReference>
<dbReference type="Pfam" id="PF17899">
    <property type="entry name" value="Peptidase_M61_N"/>
    <property type="match status" value="1"/>
</dbReference>
<dbReference type="RefSeq" id="WP_099154444.1">
    <property type="nucleotide sequence ID" value="NZ_PDUD01000044.1"/>
</dbReference>
<accession>A0A2D0N0T7</accession>
<dbReference type="Gene3D" id="2.60.40.3650">
    <property type="match status" value="1"/>
</dbReference>
<dbReference type="SUPFAM" id="SSF55486">
    <property type="entry name" value="Metalloproteases ('zincins'), catalytic domain"/>
    <property type="match status" value="1"/>
</dbReference>
<reference evidence="3 4" key="1">
    <citation type="submission" date="2017-10" db="EMBL/GenBank/DDBJ databases">
        <title>The draft genome sequence of Lewinella nigricans NBRC 102662.</title>
        <authorList>
            <person name="Wang K."/>
        </authorList>
    </citation>
    <scope>NUCLEOTIDE SEQUENCE [LARGE SCALE GENOMIC DNA]</scope>
    <source>
        <strain evidence="3 4">NBRC 102662</strain>
    </source>
</reference>
<dbReference type="Pfam" id="PF05299">
    <property type="entry name" value="Peptidase_M61"/>
    <property type="match status" value="1"/>
</dbReference>
<feature type="domain" description="Peptidase M61 N-terminal" evidence="2">
    <location>
        <begin position="32"/>
        <end position="198"/>
    </location>
</feature>
<comment type="caution">
    <text evidence="3">The sequence shown here is derived from an EMBL/GenBank/DDBJ whole genome shotgun (WGS) entry which is preliminary data.</text>
</comment>
<dbReference type="Gene3D" id="1.10.390.10">
    <property type="entry name" value="Neutral Protease Domain 2"/>
    <property type="match status" value="1"/>
</dbReference>
<organism evidence="3 4">
    <name type="scientific">Flavilitoribacter nigricans (strain ATCC 23147 / DSM 23189 / NBRC 102662 / NCIMB 1420 / SS-2)</name>
    <name type="common">Lewinella nigricans</name>
    <dbReference type="NCBI Taxonomy" id="1122177"/>
    <lineage>
        <taxon>Bacteria</taxon>
        <taxon>Pseudomonadati</taxon>
        <taxon>Bacteroidota</taxon>
        <taxon>Saprospiria</taxon>
        <taxon>Saprospirales</taxon>
        <taxon>Lewinellaceae</taxon>
        <taxon>Flavilitoribacter</taxon>
    </lineage>
</organism>
<sequence length="606" mass="68543">MIYHLRHFFSVIIFNFLLMAIGHAQPEGLKLHFSVAMDDPAAQLFQVQMVCEGLDTGYTDLKIPVWMPGYYQVLNYPEKIQNFRVMEDNGQAIRWEKANRVTWRVYHGVETSLTVAYEVLADRPFVATNFLSEERAYLAPGGIFMHLAGKIDQPATITIIPNRDGEAVATGLETVDNNPLHFYAPDFDVLYDSPLLVGPLDTLPSFEVRGVPHRFVGYQLGDFDHQTFMDDLKQVVEAAVDMIGDIPFEAYTFIGIGPGAGGIEHLNSTMVSFSGSERLNTFEGRKGVLSFLGHEYFHHYNAKRIRPIELGPFDYDHGSRTNMLWVAEGITAYYDELLLRRAGLVAGEDIIKTFERTIRSVESSPGSRFQSVTQASFDTWSDGPFGRKNDELNKTVSYYEKGPILGLLLDLKIRQETSNKRSLDDVMRSLYFDIYKKEGRGYTEEEFRAICEKTAGVPLHEFFSYVYSVQPIDYAKYLGYAGLKIDLEPRIQPGAYLGIRVAEKEGKLIINQVEWNSPAWYEGLRRDQEIIGINGQPASAALLEEQLMNSSPGEILRFEMKLADGSTRMVPLLLEEKKEISFAIERVISPSAQQQAILDGWLGTNH</sequence>
<dbReference type="AlphaFoldDB" id="A0A2D0N0T7"/>
<evidence type="ECO:0000259" key="2">
    <source>
        <dbReference type="Pfam" id="PF17899"/>
    </source>
</evidence>
<protein>
    <submittedName>
        <fullName evidence="3">Peptidase M61</fullName>
    </submittedName>
</protein>
<dbReference type="PIRSF" id="PIRSF016493">
    <property type="entry name" value="Glycyl_aminpptds"/>
    <property type="match status" value="1"/>
</dbReference>
<dbReference type="InterPro" id="IPR040756">
    <property type="entry name" value="Peptidase_M61_N"/>
</dbReference>
<dbReference type="EMBL" id="PDUD01000044">
    <property type="protein sequence ID" value="PHN02105.1"/>
    <property type="molecule type" value="Genomic_DNA"/>
</dbReference>
<gene>
    <name evidence="3" type="ORF">CRP01_33490</name>
</gene>
<dbReference type="InterPro" id="IPR007963">
    <property type="entry name" value="Peptidase_M61_catalytic"/>
</dbReference>
<dbReference type="SUPFAM" id="SSF50156">
    <property type="entry name" value="PDZ domain-like"/>
    <property type="match status" value="1"/>
</dbReference>
<dbReference type="InterPro" id="IPR036034">
    <property type="entry name" value="PDZ_sf"/>
</dbReference>
<dbReference type="InterPro" id="IPR027268">
    <property type="entry name" value="Peptidase_M4/M1_CTD_sf"/>
</dbReference>
<keyword evidence="4" id="KW-1185">Reference proteome</keyword>
<proteinExistence type="predicted"/>
<feature type="domain" description="Peptidase M61 catalytic" evidence="1">
    <location>
        <begin position="289"/>
        <end position="404"/>
    </location>
</feature>
<evidence type="ECO:0000313" key="4">
    <source>
        <dbReference type="Proteomes" id="UP000223913"/>
    </source>
</evidence>
<dbReference type="Gene3D" id="2.30.42.10">
    <property type="match status" value="1"/>
</dbReference>
<dbReference type="InterPro" id="IPR024191">
    <property type="entry name" value="Peptidase_M61"/>
</dbReference>
<evidence type="ECO:0000259" key="1">
    <source>
        <dbReference type="Pfam" id="PF05299"/>
    </source>
</evidence>